<evidence type="ECO:0000256" key="3">
    <source>
        <dbReference type="ARBA" id="ARBA00022801"/>
    </source>
</evidence>
<dbReference type="Gene3D" id="2.70.40.10">
    <property type="match status" value="1"/>
</dbReference>
<comment type="catalytic activity">
    <reaction evidence="5">
        <text>dUTP + H2O = dUMP + diphosphate + H(+)</text>
        <dbReference type="Rhea" id="RHEA:10248"/>
        <dbReference type="ChEBI" id="CHEBI:15377"/>
        <dbReference type="ChEBI" id="CHEBI:15378"/>
        <dbReference type="ChEBI" id="CHEBI:33019"/>
        <dbReference type="ChEBI" id="CHEBI:61555"/>
        <dbReference type="ChEBI" id="CHEBI:246422"/>
        <dbReference type="EC" id="3.6.1.23"/>
    </reaction>
</comment>
<comment type="caution">
    <text evidence="7">The sequence shown here is derived from an EMBL/GenBank/DDBJ whole genome shotgun (WGS) entry which is preliminary data.</text>
</comment>
<organism evidence="7 8">
    <name type="scientific">Silvanigrella paludirubra</name>
    <dbReference type="NCBI Taxonomy" id="2499159"/>
    <lineage>
        <taxon>Bacteria</taxon>
        <taxon>Pseudomonadati</taxon>
        <taxon>Bdellovibrionota</taxon>
        <taxon>Oligoflexia</taxon>
        <taxon>Silvanigrellales</taxon>
        <taxon>Silvanigrellaceae</taxon>
        <taxon>Silvanigrella</taxon>
    </lineage>
</organism>
<evidence type="ECO:0000313" key="7">
    <source>
        <dbReference type="EMBL" id="KAB8039881.1"/>
    </source>
</evidence>
<dbReference type="SUPFAM" id="SSF51283">
    <property type="entry name" value="dUTPase-like"/>
    <property type="match status" value="1"/>
</dbReference>
<protein>
    <recommendedName>
        <fullName evidence="2">dUTP diphosphatase</fullName>
        <ecNumber evidence="2">3.6.1.23</ecNumber>
    </recommendedName>
</protein>
<dbReference type="GO" id="GO:0006226">
    <property type="term" value="P:dUMP biosynthetic process"/>
    <property type="evidence" value="ECO:0007669"/>
    <property type="project" value="InterPro"/>
</dbReference>
<dbReference type="Pfam" id="PF00692">
    <property type="entry name" value="dUTPase"/>
    <property type="match status" value="1"/>
</dbReference>
<dbReference type="InterPro" id="IPR033704">
    <property type="entry name" value="dUTPase_trimeric"/>
</dbReference>
<dbReference type="NCBIfam" id="NF001862">
    <property type="entry name" value="PRK00601.1"/>
    <property type="match status" value="1"/>
</dbReference>
<dbReference type="GO" id="GO:0000287">
    <property type="term" value="F:magnesium ion binding"/>
    <property type="evidence" value="ECO:0007669"/>
    <property type="project" value="InterPro"/>
</dbReference>
<sequence>MLKLEHSGTGEIFYATKQSAGFDICSNENTTVKSTEWALIKTGLRIVESLGAQKLTVGNELLSVIPEIQIRPRSGLALKHGVTVLNSPSTIDADYRGEIMVTIVNHSKNDFTIHKGDRIAQGVCALVVQLPGITVKEVERGIGGFGSSGKN</sequence>
<dbReference type="InterPro" id="IPR036157">
    <property type="entry name" value="dUTPase-like_sf"/>
</dbReference>
<feature type="domain" description="dUTPase-like" evidence="6">
    <location>
        <begin position="70"/>
        <end position="149"/>
    </location>
</feature>
<evidence type="ECO:0000313" key="8">
    <source>
        <dbReference type="Proteomes" id="UP000437748"/>
    </source>
</evidence>
<evidence type="ECO:0000259" key="6">
    <source>
        <dbReference type="Pfam" id="PF00692"/>
    </source>
</evidence>
<dbReference type="EMBL" id="WFLM01000002">
    <property type="protein sequence ID" value="KAB8039881.1"/>
    <property type="molecule type" value="Genomic_DNA"/>
</dbReference>
<dbReference type="GO" id="GO:0046081">
    <property type="term" value="P:dUTP catabolic process"/>
    <property type="evidence" value="ECO:0007669"/>
    <property type="project" value="InterPro"/>
</dbReference>
<dbReference type="OrthoDB" id="5293300at2"/>
<dbReference type="GO" id="GO:0004170">
    <property type="term" value="F:dUTP diphosphatase activity"/>
    <property type="evidence" value="ECO:0007669"/>
    <property type="project" value="UniProtKB-EC"/>
</dbReference>
<accession>A0A6N6VUY8</accession>
<keyword evidence="4" id="KW-0546">Nucleotide metabolism</keyword>
<dbReference type="PANTHER" id="PTHR11241:SF0">
    <property type="entry name" value="DEOXYURIDINE 5'-TRIPHOSPHATE NUCLEOTIDOHYDROLASE"/>
    <property type="match status" value="1"/>
</dbReference>
<dbReference type="RefSeq" id="WP_153419461.1">
    <property type="nucleotide sequence ID" value="NZ_WFLM01000002.1"/>
</dbReference>
<evidence type="ECO:0000256" key="2">
    <source>
        <dbReference type="ARBA" id="ARBA00012379"/>
    </source>
</evidence>
<dbReference type="InterPro" id="IPR029054">
    <property type="entry name" value="dUTPase-like"/>
</dbReference>
<dbReference type="AlphaFoldDB" id="A0A6N6VUY8"/>
<keyword evidence="3 7" id="KW-0378">Hydrolase</keyword>
<name>A0A6N6VUY8_9BACT</name>
<dbReference type="InterPro" id="IPR008181">
    <property type="entry name" value="dUTPase"/>
</dbReference>
<evidence type="ECO:0000256" key="5">
    <source>
        <dbReference type="ARBA" id="ARBA00047686"/>
    </source>
</evidence>
<dbReference type="PANTHER" id="PTHR11241">
    <property type="entry name" value="DEOXYURIDINE 5'-TRIPHOSPHATE NUCLEOTIDOHYDROLASE"/>
    <property type="match status" value="1"/>
</dbReference>
<reference evidence="7 8" key="1">
    <citation type="submission" date="2019-10" db="EMBL/GenBank/DDBJ databases">
        <title>New species of Slilvanegrellaceae.</title>
        <authorList>
            <person name="Pitt A."/>
            <person name="Hahn M.W."/>
        </authorList>
    </citation>
    <scope>NUCLEOTIDE SEQUENCE [LARGE SCALE GENOMIC DNA]</scope>
    <source>
        <strain evidence="7 8">SP-Ram-0.45-NSY-1</strain>
    </source>
</reference>
<gene>
    <name evidence="7" type="ORF">GCL60_06350</name>
</gene>
<dbReference type="CDD" id="cd07557">
    <property type="entry name" value="trimeric_dUTPase"/>
    <property type="match status" value="1"/>
</dbReference>
<keyword evidence="8" id="KW-1185">Reference proteome</keyword>
<dbReference type="EC" id="3.6.1.23" evidence="2"/>
<dbReference type="Proteomes" id="UP000437748">
    <property type="component" value="Unassembled WGS sequence"/>
</dbReference>
<evidence type="ECO:0000256" key="4">
    <source>
        <dbReference type="ARBA" id="ARBA00023080"/>
    </source>
</evidence>
<dbReference type="NCBIfam" id="TIGR00576">
    <property type="entry name" value="dut"/>
    <property type="match status" value="1"/>
</dbReference>
<proteinExistence type="inferred from homology"/>
<comment type="similarity">
    <text evidence="1">Belongs to the dUTPase family.</text>
</comment>
<evidence type="ECO:0000256" key="1">
    <source>
        <dbReference type="ARBA" id="ARBA00006581"/>
    </source>
</evidence>